<evidence type="ECO:0000313" key="2">
    <source>
        <dbReference type="Proteomes" id="UP000245086"/>
    </source>
</evidence>
<dbReference type="InterPro" id="IPR045617">
    <property type="entry name" value="DUF6445"/>
</dbReference>
<accession>A0A2P2EB23</accession>
<comment type="caution">
    <text evidence="1">The sequence shown here is derived from an EMBL/GenBank/DDBJ whole genome shotgun (WGS) entry which is preliminary data.</text>
</comment>
<keyword evidence="2" id="KW-1185">Reference proteome</keyword>
<reference evidence="1 2" key="1">
    <citation type="journal article" date="2018" name="Genome Announc.">
        <title>Draft Genome Sequence of "Candidatus Phycosocius bacilliformis," an Alphaproteobacterial Ectosymbiont of the Hydrocarbon-Producing Green Alga Botryococcus braunii.</title>
        <authorList>
            <person name="Tanabe Y."/>
            <person name="Yamaguchi H."/>
            <person name="Watanabe M.M."/>
        </authorList>
    </citation>
    <scope>NUCLEOTIDE SEQUENCE [LARGE SCALE GENOMIC DNA]</scope>
    <source>
        <strain evidence="1 2">BOTRYCO-2</strain>
    </source>
</reference>
<dbReference type="EMBL" id="BFBR01000005">
    <property type="protein sequence ID" value="GBF58229.1"/>
    <property type="molecule type" value="Genomic_DNA"/>
</dbReference>
<proteinExistence type="predicted"/>
<organism evidence="1 2">
    <name type="scientific">Candidatus Phycosocius bacilliformis</name>
    <dbReference type="NCBI Taxonomy" id="1445552"/>
    <lineage>
        <taxon>Bacteria</taxon>
        <taxon>Pseudomonadati</taxon>
        <taxon>Pseudomonadota</taxon>
        <taxon>Alphaproteobacteria</taxon>
        <taxon>Caulobacterales</taxon>
        <taxon>Caulobacterales incertae sedis</taxon>
        <taxon>Candidatus Phycosocius</taxon>
    </lineage>
</organism>
<sequence>MTIAGPCRTRSDGSKMAEADLVETFTMGRRIARLYAHGREPVHVVVIDDYLEDPDAMVDIATHGPPFAPNGPFYPGIRAPVPTQAFQTLLGPLADILPRYFGYAGRAGLRECNFSLVTTPPDRLAPIQRLPHFDSLEYGRVAALLYLCRGDHQGGTAFYRQRSTGFETVDAGRFDAFEAALTADVARHGLPASGYIDETSPIYEMIGRHDARFNRMIVYFSANLHCAYIPDDFVFDDQPASGRLTVNAFLGQGPA</sequence>
<name>A0A2P2EB23_9PROT</name>
<dbReference type="RefSeq" id="WP_238164952.1">
    <property type="nucleotide sequence ID" value="NZ_BFBR01000005.1"/>
</dbReference>
<dbReference type="Proteomes" id="UP000245086">
    <property type="component" value="Unassembled WGS sequence"/>
</dbReference>
<evidence type="ECO:0000313" key="1">
    <source>
        <dbReference type="EMBL" id="GBF58229.1"/>
    </source>
</evidence>
<gene>
    <name evidence="1" type="ORF">PbB2_01901</name>
</gene>
<dbReference type="AlphaFoldDB" id="A0A2P2EB23"/>
<dbReference type="Pfam" id="PF20043">
    <property type="entry name" value="DUF6445"/>
    <property type="match status" value="1"/>
</dbReference>
<protein>
    <submittedName>
        <fullName evidence="1">Uncharacterized protein</fullName>
    </submittedName>
</protein>